<evidence type="ECO:0000259" key="7">
    <source>
        <dbReference type="Pfam" id="PF00479"/>
    </source>
</evidence>
<comment type="similarity">
    <text evidence="2">Belongs to the glucose-6-phosphate dehydrogenase family.</text>
</comment>
<dbReference type="AlphaFoldDB" id="A0A380P7U9"/>
<evidence type="ECO:0000256" key="5">
    <source>
        <dbReference type="ARBA" id="ARBA00023002"/>
    </source>
</evidence>
<feature type="domain" description="Glucose-6-phosphate dehydrogenase NAD-binding" evidence="7">
    <location>
        <begin position="7"/>
        <end position="93"/>
    </location>
</feature>
<keyword evidence="3" id="KW-0313">Glucose metabolism</keyword>
<dbReference type="Gene3D" id="3.40.50.720">
    <property type="entry name" value="NAD(P)-binding Rossmann-like Domain"/>
    <property type="match status" value="1"/>
</dbReference>
<dbReference type="Pfam" id="PF00479">
    <property type="entry name" value="G6PD_N"/>
    <property type="match status" value="1"/>
</dbReference>
<dbReference type="GO" id="GO:0050661">
    <property type="term" value="F:NADP binding"/>
    <property type="evidence" value="ECO:0007669"/>
    <property type="project" value="InterPro"/>
</dbReference>
<dbReference type="PANTHER" id="PTHR23429">
    <property type="entry name" value="GLUCOSE-6-PHOSPHATE 1-DEHYDROGENASE G6PD"/>
    <property type="match status" value="1"/>
</dbReference>
<evidence type="ECO:0000256" key="3">
    <source>
        <dbReference type="ARBA" id="ARBA00022526"/>
    </source>
</evidence>
<accession>A0A380P7U9</accession>
<dbReference type="GO" id="GO:0006006">
    <property type="term" value="P:glucose metabolic process"/>
    <property type="evidence" value="ECO:0007669"/>
    <property type="project" value="UniProtKB-KW"/>
</dbReference>
<reference evidence="8 9" key="1">
    <citation type="submission" date="2018-06" db="EMBL/GenBank/DDBJ databases">
        <authorList>
            <consortium name="Pathogen Informatics"/>
            <person name="Doyle S."/>
        </authorList>
    </citation>
    <scope>NUCLEOTIDE SEQUENCE [LARGE SCALE GENOMIC DNA]</scope>
    <source>
        <strain evidence="8 9">NCTC13645</strain>
    </source>
</reference>
<dbReference type="InterPro" id="IPR036291">
    <property type="entry name" value="NAD(P)-bd_dom_sf"/>
</dbReference>
<dbReference type="GO" id="GO:0005829">
    <property type="term" value="C:cytosol"/>
    <property type="evidence" value="ECO:0007669"/>
    <property type="project" value="TreeGrafter"/>
</dbReference>
<dbReference type="PROSITE" id="PS00069">
    <property type="entry name" value="G6P_DEHYDROGENASE"/>
    <property type="match status" value="1"/>
</dbReference>
<keyword evidence="6" id="KW-0119">Carbohydrate metabolism</keyword>
<dbReference type="GO" id="GO:0009051">
    <property type="term" value="P:pentose-phosphate shunt, oxidative branch"/>
    <property type="evidence" value="ECO:0007669"/>
    <property type="project" value="TreeGrafter"/>
</dbReference>
<evidence type="ECO:0000256" key="1">
    <source>
        <dbReference type="ARBA" id="ARBA00004937"/>
    </source>
</evidence>
<dbReference type="SUPFAM" id="SSF51735">
    <property type="entry name" value="NAD(P)-binding Rossmann-fold domains"/>
    <property type="match status" value="1"/>
</dbReference>
<dbReference type="InterPro" id="IPR019796">
    <property type="entry name" value="G6P_DH_AS"/>
</dbReference>
<dbReference type="UniPathway" id="UPA00115"/>
<dbReference type="EC" id="1.1.1.49" evidence="8"/>
<gene>
    <name evidence="8" type="primary">zwf_2</name>
    <name evidence="8" type="ORF">NCTC13645_02025</name>
</gene>
<evidence type="ECO:0000313" key="9">
    <source>
        <dbReference type="Proteomes" id="UP000254621"/>
    </source>
</evidence>
<comment type="pathway">
    <text evidence="1">Carbohydrate degradation; pentose phosphate pathway; D-ribulose 5-phosphate from D-glucose 6-phosphate (oxidative stage): step 1/3.</text>
</comment>
<evidence type="ECO:0000313" key="8">
    <source>
        <dbReference type="EMBL" id="SUP60904.1"/>
    </source>
</evidence>
<dbReference type="EMBL" id="UHIV01000005">
    <property type="protein sequence ID" value="SUP60904.1"/>
    <property type="molecule type" value="Genomic_DNA"/>
</dbReference>
<evidence type="ECO:0000256" key="2">
    <source>
        <dbReference type="ARBA" id="ARBA00009975"/>
    </source>
</evidence>
<dbReference type="PRINTS" id="PR00079">
    <property type="entry name" value="G6PDHDRGNASE"/>
</dbReference>
<proteinExistence type="inferred from homology"/>
<dbReference type="PANTHER" id="PTHR23429:SF0">
    <property type="entry name" value="GLUCOSE-6-PHOSPHATE 1-DEHYDROGENASE"/>
    <property type="match status" value="1"/>
</dbReference>
<dbReference type="InterPro" id="IPR022674">
    <property type="entry name" value="G6P_DH_NAD-bd"/>
</dbReference>
<dbReference type="InterPro" id="IPR001282">
    <property type="entry name" value="G6P_DH"/>
</dbReference>
<organism evidence="8 9">
    <name type="scientific">Weissella viridescens</name>
    <name type="common">Lactobacillus viridescens</name>
    <dbReference type="NCBI Taxonomy" id="1629"/>
    <lineage>
        <taxon>Bacteria</taxon>
        <taxon>Bacillati</taxon>
        <taxon>Bacillota</taxon>
        <taxon>Bacilli</taxon>
        <taxon>Lactobacillales</taxon>
        <taxon>Lactobacillaceae</taxon>
        <taxon>Weissella</taxon>
    </lineage>
</organism>
<keyword evidence="5 8" id="KW-0560">Oxidoreductase</keyword>
<keyword evidence="4" id="KW-0521">NADP</keyword>
<evidence type="ECO:0000256" key="6">
    <source>
        <dbReference type="ARBA" id="ARBA00023277"/>
    </source>
</evidence>
<name>A0A380P7U9_WEIVI</name>
<dbReference type="GO" id="GO:0004345">
    <property type="term" value="F:glucose-6-phosphate dehydrogenase activity"/>
    <property type="evidence" value="ECO:0007669"/>
    <property type="project" value="UniProtKB-EC"/>
</dbReference>
<dbReference type="Proteomes" id="UP000254621">
    <property type="component" value="Unassembled WGS sequence"/>
</dbReference>
<sequence>MLDLDNELDAKYGLKGNRIFYMSVAPRFFGTIAKYLKSEGLITENGEYNRLMIEKPFGSSYKTAEELQKELTEAFDDDQIYRIDHYLGKEMVQTLPHFVLETH</sequence>
<protein>
    <submittedName>
        <fullName evidence="8">Glucose-6-phosphate 1-dehydrogenase</fullName>
        <ecNumber evidence="8">1.1.1.49</ecNumber>
    </submittedName>
</protein>
<evidence type="ECO:0000256" key="4">
    <source>
        <dbReference type="ARBA" id="ARBA00022857"/>
    </source>
</evidence>